<evidence type="ECO:0000259" key="8">
    <source>
        <dbReference type="PROSITE" id="PS50878"/>
    </source>
</evidence>
<dbReference type="InterPro" id="IPR000123">
    <property type="entry name" value="Reverse_transcriptase_msDNA"/>
</dbReference>
<accession>A0A2Z5UTB7</accession>
<dbReference type="AlphaFoldDB" id="A0A2Z5UTB7"/>
<keyword evidence="2" id="KW-0548">Nucleotidyltransferase</keyword>
<keyword evidence="10" id="KW-1185">Reference proteome</keyword>
<dbReference type="GO" id="GO:0003723">
    <property type="term" value="F:RNA binding"/>
    <property type="evidence" value="ECO:0007669"/>
    <property type="project" value="InterPro"/>
</dbReference>
<keyword evidence="6" id="KW-0051">Antiviral defense</keyword>
<feature type="domain" description="Reverse transcriptase" evidence="8">
    <location>
        <begin position="1"/>
        <end position="238"/>
    </location>
</feature>
<evidence type="ECO:0000256" key="2">
    <source>
        <dbReference type="ARBA" id="ARBA00022695"/>
    </source>
</evidence>
<gene>
    <name evidence="9" type="ORF">RVIR1_01920</name>
</gene>
<keyword evidence="5 9" id="KW-0695">RNA-directed DNA polymerase</keyword>
<dbReference type="GO" id="GO:0003964">
    <property type="term" value="F:RNA-directed DNA polymerase activity"/>
    <property type="evidence" value="ECO:0007669"/>
    <property type="project" value="UniProtKB-KW"/>
</dbReference>
<evidence type="ECO:0000256" key="1">
    <source>
        <dbReference type="ARBA" id="ARBA00022679"/>
    </source>
</evidence>
<dbReference type="Pfam" id="PF00078">
    <property type="entry name" value="RVT_1"/>
    <property type="match status" value="1"/>
</dbReference>
<dbReference type="InterPro" id="IPR043502">
    <property type="entry name" value="DNA/RNA_pol_sf"/>
</dbReference>
<organism evidence="9 10">
    <name type="scientific">Candidatus Rickettsiella viridis</name>
    <dbReference type="NCBI Taxonomy" id="676208"/>
    <lineage>
        <taxon>Bacteria</taxon>
        <taxon>Pseudomonadati</taxon>
        <taxon>Pseudomonadota</taxon>
        <taxon>Gammaproteobacteria</taxon>
        <taxon>Legionellales</taxon>
        <taxon>Coxiellaceae</taxon>
        <taxon>Rickettsiella</taxon>
    </lineage>
</organism>
<dbReference type="GO" id="GO:0046872">
    <property type="term" value="F:metal ion binding"/>
    <property type="evidence" value="ECO:0007669"/>
    <property type="project" value="UniProtKB-KW"/>
</dbReference>
<protein>
    <submittedName>
        <fullName evidence="9">Putative RNA-directed DNA polymerase</fullName>
    </submittedName>
</protein>
<dbReference type="SUPFAM" id="SSF56672">
    <property type="entry name" value="DNA/RNA polymerases"/>
    <property type="match status" value="1"/>
</dbReference>
<comment type="similarity">
    <text evidence="7">Belongs to the bacterial reverse transcriptase family.</text>
</comment>
<dbReference type="GO" id="GO:0051607">
    <property type="term" value="P:defense response to virus"/>
    <property type="evidence" value="ECO:0007669"/>
    <property type="project" value="UniProtKB-KW"/>
</dbReference>
<dbReference type="KEGG" id="rvi:RVIR1_01920"/>
<evidence type="ECO:0000256" key="6">
    <source>
        <dbReference type="ARBA" id="ARBA00023118"/>
    </source>
</evidence>
<dbReference type="CDD" id="cd03487">
    <property type="entry name" value="RT_Bac_retron_II"/>
    <property type="match status" value="1"/>
</dbReference>
<keyword evidence="4" id="KW-0460">Magnesium</keyword>
<dbReference type="PRINTS" id="PR00866">
    <property type="entry name" value="RNADNAPOLMS"/>
</dbReference>
<keyword evidence="3" id="KW-0479">Metal-binding</keyword>
<evidence type="ECO:0000313" key="10">
    <source>
        <dbReference type="Proteomes" id="UP000282483"/>
    </source>
</evidence>
<dbReference type="OrthoDB" id="7055795at2"/>
<dbReference type="InterPro" id="IPR000477">
    <property type="entry name" value="RT_dom"/>
</dbReference>
<dbReference type="EMBL" id="AP018005">
    <property type="protein sequence ID" value="BBB14729.1"/>
    <property type="molecule type" value="Genomic_DNA"/>
</dbReference>
<sequence length="307" mass="35728">MSIVLSSFYPYKPISRLDSLAKVLSVDVSALEKIASLASSYYRENKLKNNRITYTVLSPLKEIQEKIKKNLLDKVVWAYYLHSYIKKRNTKTNATAHLFKKALFNKDIKKYFDNCKEKHIYNVWSKFFNFTDNVASILTKLTIRNGELPQGSCTSPSLSNLIFWKDEPRLVSEFNKIGLAYTRYADDISVSSKNKKLDKVYIIGKIYGMFSKNGFKPAREKHKIYNSSEKMVVNGQTVNSKNVTLDKKYILKVRSYIYKLEKRINTLTKSEFDIDYQSILGKINYIKQYNKKGLGLESRLNKLLDIF</sequence>
<keyword evidence="1" id="KW-0808">Transferase</keyword>
<reference evidence="9 10" key="1">
    <citation type="submission" date="2017-03" db="EMBL/GenBank/DDBJ databases">
        <title>The genome sequence of Candidatus Rickettsiella viridis.</title>
        <authorList>
            <person name="Nikoh N."/>
            <person name="Tsuchida T."/>
            <person name="Yamaguchi K."/>
            <person name="Maeda T."/>
            <person name="Shigenobu S."/>
            <person name="Fukatsu T."/>
        </authorList>
    </citation>
    <scope>NUCLEOTIDE SEQUENCE [LARGE SCALE GENOMIC DNA]</scope>
    <source>
        <strain evidence="9 10">Ap-RA04</strain>
    </source>
</reference>
<proteinExistence type="inferred from homology"/>
<evidence type="ECO:0000313" key="9">
    <source>
        <dbReference type="EMBL" id="BBB14729.1"/>
    </source>
</evidence>
<evidence type="ECO:0000256" key="5">
    <source>
        <dbReference type="ARBA" id="ARBA00022918"/>
    </source>
</evidence>
<dbReference type="RefSeq" id="WP_126322245.1">
    <property type="nucleotide sequence ID" value="NZ_AP018005.1"/>
</dbReference>
<dbReference type="PROSITE" id="PS50878">
    <property type="entry name" value="RT_POL"/>
    <property type="match status" value="1"/>
</dbReference>
<evidence type="ECO:0000256" key="4">
    <source>
        <dbReference type="ARBA" id="ARBA00022842"/>
    </source>
</evidence>
<dbReference type="Proteomes" id="UP000282483">
    <property type="component" value="Chromosome"/>
</dbReference>
<evidence type="ECO:0000256" key="7">
    <source>
        <dbReference type="ARBA" id="ARBA00034120"/>
    </source>
</evidence>
<name>A0A2Z5UTB7_9COXI</name>
<evidence type="ECO:0000256" key="3">
    <source>
        <dbReference type="ARBA" id="ARBA00022723"/>
    </source>
</evidence>